<protein>
    <submittedName>
        <fullName evidence="1">BadM/Rrf2 family transcriptional regulator</fullName>
    </submittedName>
</protein>
<reference evidence="1 2" key="1">
    <citation type="submission" date="2019-06" db="EMBL/GenBank/DDBJ databases">
        <title>Sequencing the genomes of 1000 actinobacteria strains.</title>
        <authorList>
            <person name="Klenk H.-P."/>
        </authorList>
    </citation>
    <scope>NUCLEOTIDE SEQUENCE [LARGE SCALE GENOMIC DNA]</scope>
    <source>
        <strain evidence="1 2">DSM 45928</strain>
    </source>
</reference>
<dbReference type="RefSeq" id="WP_142041384.1">
    <property type="nucleotide sequence ID" value="NZ_JBHTGS010000001.1"/>
</dbReference>
<evidence type="ECO:0000313" key="1">
    <source>
        <dbReference type="EMBL" id="TQL77853.1"/>
    </source>
</evidence>
<accession>A0A543AZ57</accession>
<dbReference type="SUPFAM" id="SSF46785">
    <property type="entry name" value="Winged helix' DNA-binding domain"/>
    <property type="match status" value="1"/>
</dbReference>
<dbReference type="InterPro" id="IPR036388">
    <property type="entry name" value="WH-like_DNA-bd_sf"/>
</dbReference>
<dbReference type="AlphaFoldDB" id="A0A543AZ57"/>
<dbReference type="GO" id="GO:0005829">
    <property type="term" value="C:cytosol"/>
    <property type="evidence" value="ECO:0007669"/>
    <property type="project" value="TreeGrafter"/>
</dbReference>
<dbReference type="Gene3D" id="1.10.10.10">
    <property type="entry name" value="Winged helix-like DNA-binding domain superfamily/Winged helix DNA-binding domain"/>
    <property type="match status" value="1"/>
</dbReference>
<dbReference type="Pfam" id="PF02082">
    <property type="entry name" value="Rrf2"/>
    <property type="match status" value="1"/>
</dbReference>
<dbReference type="InterPro" id="IPR000944">
    <property type="entry name" value="Tscrpt_reg_Rrf2"/>
</dbReference>
<dbReference type="Proteomes" id="UP000317043">
    <property type="component" value="Unassembled WGS sequence"/>
</dbReference>
<dbReference type="PROSITE" id="PS51197">
    <property type="entry name" value="HTH_RRF2_2"/>
    <property type="match status" value="1"/>
</dbReference>
<proteinExistence type="predicted"/>
<dbReference type="NCBIfam" id="TIGR00738">
    <property type="entry name" value="rrf2_super"/>
    <property type="match status" value="1"/>
</dbReference>
<organism evidence="1 2">
    <name type="scientific">Stackebrandtia endophytica</name>
    <dbReference type="NCBI Taxonomy" id="1496996"/>
    <lineage>
        <taxon>Bacteria</taxon>
        <taxon>Bacillati</taxon>
        <taxon>Actinomycetota</taxon>
        <taxon>Actinomycetes</taxon>
        <taxon>Glycomycetales</taxon>
        <taxon>Glycomycetaceae</taxon>
        <taxon>Stackebrandtia</taxon>
    </lineage>
</organism>
<dbReference type="InParanoid" id="A0A543AZ57"/>
<dbReference type="PANTHER" id="PTHR33221:SF13">
    <property type="entry name" value="TRANSCRIPTIONAL REGULATOR-RELATED"/>
    <property type="match status" value="1"/>
</dbReference>
<keyword evidence="2" id="KW-1185">Reference proteome</keyword>
<sequence length="155" mass="16836">MKLPESLEWALHCTTALAQVPGETVSTAQLAEHFDLPTAYLSKQLALLVRAGVLSGTTGPRGGFRLARPTSEITVLDIVEAIDGAGNPYLCREIRQQGRGALPASQCRERCTIATTMDRAHQAWRDSLRSMTVADLIGDLPASIPERTRRLLSRG</sequence>
<comment type="caution">
    <text evidence="1">The sequence shown here is derived from an EMBL/GenBank/DDBJ whole genome shotgun (WGS) entry which is preliminary data.</text>
</comment>
<dbReference type="OrthoDB" id="9808360at2"/>
<name>A0A543AZ57_9ACTN</name>
<gene>
    <name evidence="1" type="ORF">FB566_3421</name>
</gene>
<dbReference type="GO" id="GO:0003700">
    <property type="term" value="F:DNA-binding transcription factor activity"/>
    <property type="evidence" value="ECO:0007669"/>
    <property type="project" value="TreeGrafter"/>
</dbReference>
<dbReference type="PANTHER" id="PTHR33221">
    <property type="entry name" value="WINGED HELIX-TURN-HELIX TRANSCRIPTIONAL REGULATOR, RRF2 FAMILY"/>
    <property type="match status" value="1"/>
</dbReference>
<evidence type="ECO:0000313" key="2">
    <source>
        <dbReference type="Proteomes" id="UP000317043"/>
    </source>
</evidence>
<dbReference type="InterPro" id="IPR036390">
    <property type="entry name" value="WH_DNA-bd_sf"/>
</dbReference>
<dbReference type="EMBL" id="VFOW01000001">
    <property type="protein sequence ID" value="TQL77853.1"/>
    <property type="molecule type" value="Genomic_DNA"/>
</dbReference>